<evidence type="ECO:0000256" key="1">
    <source>
        <dbReference type="SAM" id="MobiDB-lite"/>
    </source>
</evidence>
<accession>A0A4R6R6W6</accession>
<feature type="region of interest" description="Disordered" evidence="1">
    <location>
        <begin position="41"/>
        <end position="60"/>
    </location>
</feature>
<proteinExistence type="predicted"/>
<dbReference type="EMBL" id="SNXW01000007">
    <property type="protein sequence ID" value="TDP81619.1"/>
    <property type="molecule type" value="Genomic_DNA"/>
</dbReference>
<dbReference type="AlphaFoldDB" id="A0A4R6R6W6"/>
<organism evidence="2 3">
    <name type="scientific">Aquabacterium commune</name>
    <dbReference type="NCBI Taxonomy" id="70586"/>
    <lineage>
        <taxon>Bacteria</taxon>
        <taxon>Pseudomonadati</taxon>
        <taxon>Pseudomonadota</taxon>
        <taxon>Betaproteobacteria</taxon>
        <taxon>Burkholderiales</taxon>
        <taxon>Aquabacterium</taxon>
    </lineage>
</organism>
<evidence type="ECO:0000313" key="3">
    <source>
        <dbReference type="Proteomes" id="UP000294593"/>
    </source>
</evidence>
<evidence type="ECO:0000313" key="2">
    <source>
        <dbReference type="EMBL" id="TDP81619.1"/>
    </source>
</evidence>
<dbReference type="RefSeq" id="WP_133609721.1">
    <property type="nucleotide sequence ID" value="NZ_SNXW01000007.1"/>
</dbReference>
<keyword evidence="3" id="KW-1185">Reference proteome</keyword>
<dbReference type="OrthoDB" id="8781900at2"/>
<protein>
    <submittedName>
        <fullName evidence="2">Uncharacterized protein</fullName>
    </submittedName>
</protein>
<comment type="caution">
    <text evidence="2">The sequence shown here is derived from an EMBL/GenBank/DDBJ whole genome shotgun (WGS) entry which is preliminary data.</text>
</comment>
<name>A0A4R6R6W6_9BURK</name>
<feature type="compositionally biased region" description="Low complexity" evidence="1">
    <location>
        <begin position="47"/>
        <end position="60"/>
    </location>
</feature>
<sequence length="74" mass="7450">MWKMLLGFIVFAVLAVYLLMKSGADVDMGGEKHGIDATHVEEKTSESAAVPASAAVTPSAPVDAASSAASAASN</sequence>
<gene>
    <name evidence="2" type="ORF">EV672_10749</name>
</gene>
<reference evidence="2 3" key="1">
    <citation type="submission" date="2019-03" db="EMBL/GenBank/DDBJ databases">
        <title>Genomic Encyclopedia of Type Strains, Phase IV (KMG-IV): sequencing the most valuable type-strain genomes for metagenomic binning, comparative biology and taxonomic classification.</title>
        <authorList>
            <person name="Goeker M."/>
        </authorList>
    </citation>
    <scope>NUCLEOTIDE SEQUENCE [LARGE SCALE GENOMIC DNA]</scope>
    <source>
        <strain evidence="2 3">DSM 11901</strain>
    </source>
</reference>
<dbReference type="Proteomes" id="UP000294593">
    <property type="component" value="Unassembled WGS sequence"/>
</dbReference>